<evidence type="ECO:0000313" key="3">
    <source>
        <dbReference type="Proteomes" id="UP000307140"/>
    </source>
</evidence>
<dbReference type="InterPro" id="IPR036366">
    <property type="entry name" value="PGBDSf"/>
</dbReference>
<dbReference type="InterPro" id="IPR036365">
    <property type="entry name" value="PGBD-like_sf"/>
</dbReference>
<name>A0A5S3NAD3_9FLAO</name>
<dbReference type="EMBL" id="VANR01000002">
    <property type="protein sequence ID" value="TMM31494.1"/>
    <property type="molecule type" value="Genomic_DNA"/>
</dbReference>
<protein>
    <submittedName>
        <fullName evidence="2">Peptidoglycan-binding protein</fullName>
    </submittedName>
</protein>
<proteinExistence type="predicted"/>
<dbReference type="Gene3D" id="1.10.101.10">
    <property type="entry name" value="PGBD-like superfamily/PGBD"/>
    <property type="match status" value="1"/>
</dbReference>
<dbReference type="InterPro" id="IPR002477">
    <property type="entry name" value="Peptidoglycan-bd-like"/>
</dbReference>
<evidence type="ECO:0000313" key="2">
    <source>
        <dbReference type="EMBL" id="TMM31494.1"/>
    </source>
</evidence>
<organism evidence="2 3">
    <name type="scientific">Polaribacter aestuariivivens</name>
    <dbReference type="NCBI Taxonomy" id="2304626"/>
    <lineage>
        <taxon>Bacteria</taxon>
        <taxon>Pseudomonadati</taxon>
        <taxon>Bacteroidota</taxon>
        <taxon>Flavobacteriia</taxon>
        <taxon>Flavobacteriales</taxon>
        <taxon>Flavobacteriaceae</taxon>
    </lineage>
</organism>
<comment type="caution">
    <text evidence="2">The sequence shown here is derived from an EMBL/GenBank/DDBJ whole genome shotgun (WGS) entry which is preliminary data.</text>
</comment>
<dbReference type="Proteomes" id="UP000307140">
    <property type="component" value="Unassembled WGS sequence"/>
</dbReference>
<dbReference type="SUPFAM" id="SSF47090">
    <property type="entry name" value="PGBD-like"/>
    <property type="match status" value="1"/>
</dbReference>
<dbReference type="AlphaFoldDB" id="A0A5S3NAD3"/>
<feature type="domain" description="Peptidoglycan binding-like" evidence="1">
    <location>
        <begin position="169"/>
        <end position="218"/>
    </location>
</feature>
<keyword evidence="3" id="KW-1185">Reference proteome</keyword>
<dbReference type="OrthoDB" id="1143655at2"/>
<dbReference type="Pfam" id="PF01471">
    <property type="entry name" value="PG_binding_1"/>
    <property type="match status" value="1"/>
</dbReference>
<accession>A0A5S3NAD3</accession>
<dbReference type="RefSeq" id="WP_138535221.1">
    <property type="nucleotide sequence ID" value="NZ_VANR01000002.1"/>
</dbReference>
<sequence length="220" mass="25278">MKQLIILLLLIIAGIIGYGQYSKYKRYNSPDVDYKTDKILDLNYYNQETLINYHNAVENLNTYVKLQWTANEIDVRAPESDDTETTSAVKTYASKLATVKYYESILENSKKLKEKGLSNKEIKFLEETGTDLKTHLQQKEMVSYNKRMRALFADSKKIVYNQKTALIFEVQKLLVKNGFDIAVDGIYRAETSNAIKSFEAKNNLFADGKLDVLTLDTLLK</sequence>
<evidence type="ECO:0000259" key="1">
    <source>
        <dbReference type="Pfam" id="PF01471"/>
    </source>
</evidence>
<gene>
    <name evidence="2" type="ORF">FDT66_05905</name>
</gene>
<reference evidence="2 3" key="1">
    <citation type="submission" date="2019-05" db="EMBL/GenBank/DDBJ databases">
        <title>Polaribacter aestuariivivens sp. nov., isolated from a tidal flat.</title>
        <authorList>
            <person name="Yoon J.-H."/>
        </authorList>
    </citation>
    <scope>NUCLEOTIDE SEQUENCE [LARGE SCALE GENOMIC DNA]</scope>
    <source>
        <strain evidence="2 3">DBTF-3</strain>
    </source>
</reference>